<dbReference type="RefSeq" id="WP_380006474.1">
    <property type="nucleotide sequence ID" value="NZ_JBHLYR010000015.1"/>
</dbReference>
<dbReference type="InterPro" id="IPR046513">
    <property type="entry name" value="DUF6691"/>
</dbReference>
<feature type="transmembrane region" description="Helical" evidence="1">
    <location>
        <begin position="60"/>
        <end position="80"/>
    </location>
</feature>
<keyword evidence="1" id="KW-0472">Membrane</keyword>
<feature type="transmembrane region" description="Helical" evidence="1">
    <location>
        <begin position="105"/>
        <end position="128"/>
    </location>
</feature>
<feature type="transmembrane region" description="Helical" evidence="1">
    <location>
        <begin position="134"/>
        <end position="154"/>
    </location>
</feature>
<reference evidence="2 3" key="1">
    <citation type="submission" date="2024-09" db="EMBL/GenBank/DDBJ databases">
        <authorList>
            <person name="Sun Q."/>
            <person name="Mori K."/>
        </authorList>
    </citation>
    <scope>NUCLEOTIDE SEQUENCE [LARGE SCALE GENOMIC DNA]</scope>
    <source>
        <strain evidence="2 3">JCM 13503</strain>
    </source>
</reference>
<keyword evidence="3" id="KW-1185">Reference proteome</keyword>
<evidence type="ECO:0000313" key="3">
    <source>
        <dbReference type="Proteomes" id="UP001589733"/>
    </source>
</evidence>
<keyword evidence="1" id="KW-0812">Transmembrane</keyword>
<sequence>MSTKPVRTIPGVHPGASSITRAATGLLVYLLAGLYFGVVLVKSEAASWYRIQEMFRFESFHMFGLIGSAVLTGMLTTALLRGSGIKSRDGQAITVTLKEKGWRRYVFGGLTFGVGWGLAGVCPGPIFALLGASIWPILIVLASALLGTYLYGVFKDRLPH</sequence>
<evidence type="ECO:0000313" key="2">
    <source>
        <dbReference type="EMBL" id="MFB9991449.1"/>
    </source>
</evidence>
<evidence type="ECO:0000256" key="1">
    <source>
        <dbReference type="SAM" id="Phobius"/>
    </source>
</evidence>
<gene>
    <name evidence="2" type="ORF">ACFFLM_05630</name>
</gene>
<keyword evidence="1" id="KW-1133">Transmembrane helix</keyword>
<dbReference type="Pfam" id="PF20398">
    <property type="entry name" value="DUF6691"/>
    <property type="match status" value="1"/>
</dbReference>
<dbReference type="Proteomes" id="UP001589733">
    <property type="component" value="Unassembled WGS sequence"/>
</dbReference>
<name>A0ABV6AVC9_9DEIO</name>
<accession>A0ABV6AVC9</accession>
<dbReference type="EMBL" id="JBHLYR010000015">
    <property type="protein sequence ID" value="MFB9991449.1"/>
    <property type="molecule type" value="Genomic_DNA"/>
</dbReference>
<organism evidence="2 3">
    <name type="scientific">Deinococcus oregonensis</name>
    <dbReference type="NCBI Taxonomy" id="1805970"/>
    <lineage>
        <taxon>Bacteria</taxon>
        <taxon>Thermotogati</taxon>
        <taxon>Deinococcota</taxon>
        <taxon>Deinococci</taxon>
        <taxon>Deinococcales</taxon>
        <taxon>Deinococcaceae</taxon>
        <taxon>Deinococcus</taxon>
    </lineage>
</organism>
<protein>
    <submittedName>
        <fullName evidence="2">DUF6691 family protein</fullName>
    </submittedName>
</protein>
<comment type="caution">
    <text evidence="2">The sequence shown here is derived from an EMBL/GenBank/DDBJ whole genome shotgun (WGS) entry which is preliminary data.</text>
</comment>
<proteinExistence type="predicted"/>
<feature type="transmembrane region" description="Helical" evidence="1">
    <location>
        <begin position="21"/>
        <end position="40"/>
    </location>
</feature>